<reference evidence="2" key="1">
    <citation type="submission" date="2020-02" db="EMBL/GenBank/DDBJ databases">
        <authorList>
            <person name="Scholz U."/>
            <person name="Mascher M."/>
            <person name="Fiebig A."/>
        </authorList>
    </citation>
    <scope>NUCLEOTIDE SEQUENCE</scope>
</reference>
<dbReference type="EMBL" id="LR746274">
    <property type="protein sequence ID" value="CAA7404379.1"/>
    <property type="molecule type" value="Genomic_DNA"/>
</dbReference>
<sequence>MPGANGKKARRRSDAVVPIVGEKFCRASEERQLTVQKTSLFYPGDGFAVYEHQRWRHVGSPDGDRDLSEGKVSEGEETGELVFRVDSYGYDSHHVMGRRAPARDEVVLMGPCGDCILTVRRKWPSLHHRWEGFLGEKVDGQKPLFSARRHSIVGNSAGIFVEVYGMGGTGHREYRVEGSFSQRCCTVYYAHSDGVSTLREAEEGSAAVVAEIRRKVVSSASSAADVVSDNMVLGKDVFCLRLAPGFDAAFSMGLVLMLDQIMGDNV</sequence>
<evidence type="ECO:0000313" key="2">
    <source>
        <dbReference type="EMBL" id="CAA7404379.1"/>
    </source>
</evidence>
<dbReference type="PANTHER" id="PTHR31087:SF60">
    <property type="entry name" value="PROTEIN LURP-ONE-RELATED 5"/>
    <property type="match status" value="1"/>
</dbReference>
<dbReference type="SUPFAM" id="SSF54518">
    <property type="entry name" value="Tubby C-terminal domain-like"/>
    <property type="match status" value="1"/>
</dbReference>
<dbReference type="Gene3D" id="2.40.160.200">
    <property type="entry name" value="LURP1-related"/>
    <property type="match status" value="1"/>
</dbReference>
<dbReference type="Proteomes" id="UP000663760">
    <property type="component" value="Chromosome 11"/>
</dbReference>
<dbReference type="InterPro" id="IPR025659">
    <property type="entry name" value="Tubby-like_C"/>
</dbReference>
<dbReference type="Pfam" id="PF04525">
    <property type="entry name" value="LOR"/>
    <property type="match status" value="1"/>
</dbReference>
<name>A0A7I8L2V5_SPIIN</name>
<keyword evidence="3" id="KW-1185">Reference proteome</keyword>
<evidence type="ECO:0000313" key="3">
    <source>
        <dbReference type="Proteomes" id="UP000663760"/>
    </source>
</evidence>
<comment type="similarity">
    <text evidence="1">Belongs to the LOR family.</text>
</comment>
<accession>A0A7I8L2V5</accession>
<dbReference type="PANTHER" id="PTHR31087">
    <property type="match status" value="1"/>
</dbReference>
<protein>
    <submittedName>
        <fullName evidence="2">Uncharacterized protein</fullName>
    </submittedName>
</protein>
<dbReference type="OrthoDB" id="677463at2759"/>
<gene>
    <name evidence="2" type="ORF">SI8410_11015057</name>
</gene>
<proteinExistence type="inferred from homology"/>
<dbReference type="InterPro" id="IPR007612">
    <property type="entry name" value="LOR"/>
</dbReference>
<dbReference type="InterPro" id="IPR038595">
    <property type="entry name" value="LOR_sf"/>
</dbReference>
<evidence type="ECO:0000256" key="1">
    <source>
        <dbReference type="ARBA" id="ARBA00005437"/>
    </source>
</evidence>
<dbReference type="AlphaFoldDB" id="A0A7I8L2V5"/>
<organism evidence="2 3">
    <name type="scientific">Spirodela intermedia</name>
    <name type="common">Intermediate duckweed</name>
    <dbReference type="NCBI Taxonomy" id="51605"/>
    <lineage>
        <taxon>Eukaryota</taxon>
        <taxon>Viridiplantae</taxon>
        <taxon>Streptophyta</taxon>
        <taxon>Embryophyta</taxon>
        <taxon>Tracheophyta</taxon>
        <taxon>Spermatophyta</taxon>
        <taxon>Magnoliopsida</taxon>
        <taxon>Liliopsida</taxon>
        <taxon>Araceae</taxon>
        <taxon>Lemnoideae</taxon>
        <taxon>Spirodela</taxon>
    </lineage>
</organism>